<gene>
    <name evidence="1" type="ORF">CNYM01_00565</name>
</gene>
<proteinExistence type="predicted"/>
<organism evidence="1 2">
    <name type="scientific">Colletotrichum nymphaeae SA-01</name>
    <dbReference type="NCBI Taxonomy" id="1460502"/>
    <lineage>
        <taxon>Eukaryota</taxon>
        <taxon>Fungi</taxon>
        <taxon>Dikarya</taxon>
        <taxon>Ascomycota</taxon>
        <taxon>Pezizomycotina</taxon>
        <taxon>Sordariomycetes</taxon>
        <taxon>Hypocreomycetidae</taxon>
        <taxon>Glomerellales</taxon>
        <taxon>Glomerellaceae</taxon>
        <taxon>Colletotrichum</taxon>
        <taxon>Colletotrichum acutatum species complex</taxon>
    </lineage>
</organism>
<dbReference type="AlphaFoldDB" id="A0A135S3S2"/>
<name>A0A135S3S2_9PEZI</name>
<evidence type="ECO:0000313" key="2">
    <source>
        <dbReference type="Proteomes" id="UP000070054"/>
    </source>
</evidence>
<protein>
    <submittedName>
        <fullName evidence="1">Uncharacterized protein</fullName>
    </submittedName>
</protein>
<keyword evidence="2" id="KW-1185">Reference proteome</keyword>
<evidence type="ECO:0000313" key="1">
    <source>
        <dbReference type="EMBL" id="KXH30397.1"/>
    </source>
</evidence>
<dbReference type="OrthoDB" id="8062037at2759"/>
<dbReference type="EMBL" id="JEMN01001663">
    <property type="protein sequence ID" value="KXH30397.1"/>
    <property type="molecule type" value="Genomic_DNA"/>
</dbReference>
<comment type="caution">
    <text evidence="1">The sequence shown here is derived from an EMBL/GenBank/DDBJ whole genome shotgun (WGS) entry which is preliminary data.</text>
</comment>
<reference evidence="1 2" key="1">
    <citation type="submission" date="2014-02" db="EMBL/GenBank/DDBJ databases">
        <title>The genome sequence of Colletotrichum nymphaeae SA-01.</title>
        <authorList>
            <person name="Baroncelli R."/>
            <person name="Thon M.R."/>
        </authorList>
    </citation>
    <scope>NUCLEOTIDE SEQUENCE [LARGE SCALE GENOMIC DNA]</scope>
    <source>
        <strain evidence="1 2">SA-01</strain>
    </source>
</reference>
<dbReference type="Proteomes" id="UP000070054">
    <property type="component" value="Unassembled WGS sequence"/>
</dbReference>
<accession>A0A135S3S2</accession>
<sequence length="504" mass="57578">MDNDQKLSSSSKFESGHQILKDKLQITLSYASAAAMCIKHLQFYNCPASPRPNAPKRRHRVIANILCSHIFPCPAQQWENRTSFYCYMCPGCSGETPAVPRVTPAHDEWHRDDVQDNAWAQSYMTEYSHSVLLWIRSKFPSADVTNEEMSESWFRAFFMERRCKENDHRVGACSCEANGPLAFYYNPATAARKYLTDMAGEKAESDPRMQNPDMQNLFRFRHTVLSGFCQAQKLYFRGGLSNQPLFSNYLVKSRRKTLDENIRDHMQLASVLVLQNAEYGAGWTDAHTLETTAMSRRANLVKFMAEVLLHDNGISNSRFGLAVTVLCRIIMPLVFRGPSTIPRLDKLADIASSTDKASLPHKPFMYFVQLIQKYYHDRRQEWNSEVIAYKARRGLIDSVAEDVDDWEGPSRLECPVCNKKYYDHSPGAMFKPFDHGARGCHRGEPMVRMKKCKCFIGKRCLFQKLTESTLRKKDPACPKCKKLLPKSAFRLIEATVGELLLGSA</sequence>